<proteinExistence type="predicted"/>
<comment type="caution">
    <text evidence="1">The sequence shown here is derived from an EMBL/GenBank/DDBJ whole genome shotgun (WGS) entry which is preliminary data.</text>
</comment>
<dbReference type="Proteomes" id="UP000176650">
    <property type="component" value="Unassembled WGS sequence"/>
</dbReference>
<evidence type="ECO:0000313" key="1">
    <source>
        <dbReference type="EMBL" id="OGD34676.1"/>
    </source>
</evidence>
<accession>A0A1F5BVQ1</accession>
<gene>
    <name evidence="1" type="ORF">A2988_04215</name>
</gene>
<protein>
    <submittedName>
        <fullName evidence="1">Uncharacterized protein</fullName>
    </submittedName>
</protein>
<reference evidence="1 2" key="1">
    <citation type="journal article" date="2016" name="Nat. Commun.">
        <title>Thousands of microbial genomes shed light on interconnected biogeochemical processes in an aquifer system.</title>
        <authorList>
            <person name="Anantharaman K."/>
            <person name="Brown C.T."/>
            <person name="Hug L.A."/>
            <person name="Sharon I."/>
            <person name="Castelle C.J."/>
            <person name="Probst A.J."/>
            <person name="Thomas B.C."/>
            <person name="Singh A."/>
            <person name="Wilkins M.J."/>
            <person name="Karaoz U."/>
            <person name="Brodie E.L."/>
            <person name="Williams K.H."/>
            <person name="Hubbard S.S."/>
            <person name="Banfield J.F."/>
        </authorList>
    </citation>
    <scope>NUCLEOTIDE SEQUENCE [LARGE SCALE GENOMIC DNA]</scope>
</reference>
<organism evidence="1 2">
    <name type="scientific">Candidatus Azambacteria bacterium RIFCSPLOWO2_01_FULL_46_25</name>
    <dbReference type="NCBI Taxonomy" id="1797298"/>
    <lineage>
        <taxon>Bacteria</taxon>
        <taxon>Candidatus Azamiibacteriota</taxon>
    </lineage>
</organism>
<evidence type="ECO:0000313" key="2">
    <source>
        <dbReference type="Proteomes" id="UP000176650"/>
    </source>
</evidence>
<dbReference type="AlphaFoldDB" id="A0A1F5BVQ1"/>
<dbReference type="EMBL" id="MEYS01000001">
    <property type="protein sequence ID" value="OGD34676.1"/>
    <property type="molecule type" value="Genomic_DNA"/>
</dbReference>
<sequence>MIEGEIKFLDFLEKNGIEEKGAYYLSGISFLVQSFGNPQKIIGEMIFEKILEKKGRVHLIKDKGIRNACLQGKPYNSMIRHMIGWRVHREKIAALHAKKTQELRNLLAKKQTP</sequence>
<name>A0A1F5BVQ1_9BACT</name>